<feature type="binding site" evidence="8">
    <location>
        <begin position="138"/>
        <end position="142"/>
    </location>
    <ligand>
        <name>substrate</name>
    </ligand>
</feature>
<sequence>MDGDRSTMMACLGIESTAHTFGASVVTGDGKILSDVRSTYRPPPGSGIHPREASRHHAAKAPELVASALSSASLRVDEVDCVAYSAGPGLGPALRVGAVVARALAAYYSKPLVPVHHAIGHLELGRLLTGASRPVSLLVSGGHTMVLLPRRSRWRVFGETLDVTVGQLLDQLGRYMGLPSPAGPEIESLAGGGSRLLDLPYVIRGNDLSFSGMLTAAKRYIASGARREDVAFSVQETAFAMLCEVSERALAFSGSGELMVVGGVAANSRLRAMLESVARRQGARLELVPPRYSGDCGAQIAWTGILHYSHGLSVDPRASRVIQRWRLDEVTLPWIDR</sequence>
<dbReference type="NCBIfam" id="TIGR03722">
    <property type="entry name" value="arch_KAE1"/>
    <property type="match status" value="1"/>
</dbReference>
<keyword evidence="3 8" id="KW-0819">tRNA processing</keyword>
<dbReference type="InterPro" id="IPR034680">
    <property type="entry name" value="Kae1_archaea_euk"/>
</dbReference>
<keyword evidence="2 8" id="KW-0808">Transferase</keyword>
<feature type="binding site" evidence="8">
    <location>
        <position position="187"/>
    </location>
    <ligand>
        <name>substrate</name>
    </ligand>
</feature>
<feature type="binding site" evidence="8">
    <location>
        <position position="183"/>
    </location>
    <ligand>
        <name>substrate</name>
    </ligand>
</feature>
<feature type="binding site" evidence="8">
    <location>
        <position position="267"/>
    </location>
    <ligand>
        <name>substrate</name>
    </ligand>
</feature>
<comment type="function">
    <text evidence="8">Required for the formation of a threonylcarbamoyl group on adenosine at position 37 (t(6)A37) in tRNAs that read codons beginning with adenine. Is probably involved in the transfer of the threonylcarbamoyl moiety of threonylcarbamoyl-AMP (TC-AMP) to the N6 group of A37.</text>
</comment>
<evidence type="ECO:0000256" key="8">
    <source>
        <dbReference type="HAMAP-Rule" id="MF_01446"/>
    </source>
</evidence>
<dbReference type="Proteomes" id="UP000509448">
    <property type="component" value="Chromosome"/>
</dbReference>
<comment type="similarity">
    <text evidence="8">Belongs to the KAE1 / TsaD family.</text>
</comment>
<dbReference type="GO" id="GO:0000408">
    <property type="term" value="C:EKC/KEOPS complex"/>
    <property type="evidence" value="ECO:0007669"/>
    <property type="project" value="InterPro"/>
</dbReference>
<dbReference type="PANTHER" id="PTHR11735:SF14">
    <property type="entry name" value="TRNA N6-ADENOSINE THREONYLCARBAMOYLTRANSFERASE"/>
    <property type="match status" value="1"/>
</dbReference>
<keyword evidence="1 8" id="KW-0963">Cytoplasm</keyword>
<protein>
    <recommendedName>
        <fullName evidence="8">tRNA N6-adenosine threonylcarbamoyltransferase</fullName>
        <ecNumber evidence="8">2.3.1.234</ecNumber>
    </recommendedName>
    <alternativeName>
        <fullName evidence="8">N6-L-threonylcarbamoyladenine synthase</fullName>
        <shortName evidence="8">t(6)A synthase</shortName>
    </alternativeName>
    <alternativeName>
        <fullName evidence="8">t(6)A37 threonylcarbamoyladenosine biosynthesis protein Kae1</fullName>
    </alternativeName>
    <alternativeName>
        <fullName evidence="8">tRNA threonylcarbamoyladenosine biosynthesis protein Kae1</fullName>
    </alternativeName>
</protein>
<feature type="domain" description="Gcp-like" evidence="10">
    <location>
        <begin position="33"/>
        <end position="302"/>
    </location>
</feature>
<comment type="subcellular location">
    <subcellularLocation>
        <location evidence="8">Cytoplasm</location>
    </subcellularLocation>
</comment>
<dbReference type="Gene3D" id="3.30.420.40">
    <property type="match status" value="2"/>
</dbReference>
<evidence type="ECO:0000256" key="5">
    <source>
        <dbReference type="ARBA" id="ARBA00023004"/>
    </source>
</evidence>
<keyword evidence="5 8" id="KW-0408">Iron</keyword>
<evidence type="ECO:0000313" key="11">
    <source>
        <dbReference type="EMBL" id="BBE41670.1"/>
    </source>
</evidence>
<accession>A0A4V0P1G8</accession>
<evidence type="ECO:0000256" key="7">
    <source>
        <dbReference type="ARBA" id="ARBA00048117"/>
    </source>
</evidence>
<reference evidence="11 12" key="1">
    <citation type="journal article" date="2019" name="ISME J.">
        <title>Isolation and characterization of a thermophilic sulfur- and iron-reducing thaumarchaeote from a terrestrial acidic hot spring.</title>
        <authorList>
            <person name="Kato S."/>
            <person name="Itoh T."/>
            <person name="Yuki M."/>
            <person name="Nagamori M."/>
            <person name="Ohnishi M."/>
            <person name="Uematsu K."/>
            <person name="Suzuki K."/>
            <person name="Takashina T."/>
            <person name="Ohkuma M."/>
        </authorList>
    </citation>
    <scope>NUCLEOTIDE SEQUENCE [LARGE SCALE GENOMIC DNA]</scope>
    <source>
        <strain evidence="11 12">NAS-02</strain>
    </source>
</reference>
<dbReference type="GO" id="GO:0061711">
    <property type="term" value="F:tRNA N(6)-L-threonylcarbamoyladenine synthase activity"/>
    <property type="evidence" value="ECO:0007669"/>
    <property type="project" value="UniProtKB-EC"/>
</dbReference>
<keyword evidence="12" id="KW-1185">Reference proteome</keyword>
<dbReference type="FunFam" id="3.30.420.40:FF:000037">
    <property type="entry name" value="Probable tRNA N6-adenosine threonylcarbamoyltransferase"/>
    <property type="match status" value="1"/>
</dbReference>
<dbReference type="PRINTS" id="PR00789">
    <property type="entry name" value="OSIALOPTASE"/>
</dbReference>
<evidence type="ECO:0000313" key="12">
    <source>
        <dbReference type="Proteomes" id="UP000509448"/>
    </source>
</evidence>
<gene>
    <name evidence="8" type="primary">kae1</name>
    <name evidence="11" type="ORF">NAS2_0277</name>
</gene>
<evidence type="ECO:0000259" key="10">
    <source>
        <dbReference type="Pfam" id="PF00814"/>
    </source>
</evidence>
<dbReference type="InterPro" id="IPR000905">
    <property type="entry name" value="Gcp-like_dom"/>
</dbReference>
<dbReference type="AlphaFoldDB" id="A0A4V0P1G8"/>
<evidence type="ECO:0000256" key="3">
    <source>
        <dbReference type="ARBA" id="ARBA00022694"/>
    </source>
</evidence>
<dbReference type="InterPro" id="IPR043129">
    <property type="entry name" value="ATPase_NBD"/>
</dbReference>
<feature type="binding site" evidence="8">
    <location>
        <position position="121"/>
    </location>
    <ligand>
        <name>Fe cation</name>
        <dbReference type="ChEBI" id="CHEBI:24875"/>
    </ligand>
</feature>
<feature type="binding site" evidence="8">
    <location>
        <position position="295"/>
    </location>
    <ligand>
        <name>Fe cation</name>
        <dbReference type="ChEBI" id="CHEBI:24875"/>
    </ligand>
</feature>
<evidence type="ECO:0000256" key="6">
    <source>
        <dbReference type="ARBA" id="ARBA00023315"/>
    </source>
</evidence>
<organism evidence="11 12">
    <name type="scientific">Conexivisphaera calida</name>
    <dbReference type="NCBI Taxonomy" id="1874277"/>
    <lineage>
        <taxon>Archaea</taxon>
        <taxon>Nitrososphaerota</taxon>
        <taxon>Conexivisphaeria</taxon>
        <taxon>Conexivisphaerales</taxon>
        <taxon>Conexivisphaeraceae</taxon>
        <taxon>Conexivisphaera</taxon>
    </lineage>
</organism>
<evidence type="ECO:0000256" key="4">
    <source>
        <dbReference type="ARBA" id="ARBA00022723"/>
    </source>
</evidence>
<evidence type="ECO:0000256" key="1">
    <source>
        <dbReference type="ARBA" id="ARBA00022490"/>
    </source>
</evidence>
<dbReference type="GO" id="GO:0005737">
    <property type="term" value="C:cytoplasm"/>
    <property type="evidence" value="ECO:0007669"/>
    <property type="project" value="UniProtKB-SubCell"/>
</dbReference>
<comment type="caution">
    <text evidence="8">Lacks conserved residue(s) required for the propagation of feature annotation.</text>
</comment>
<evidence type="ECO:0000256" key="2">
    <source>
        <dbReference type="ARBA" id="ARBA00022679"/>
    </source>
</evidence>
<comment type="cofactor">
    <cofactor evidence="8">
        <name>Fe(2+)</name>
        <dbReference type="ChEBI" id="CHEBI:29033"/>
    </cofactor>
    <text evidence="8">Binds 1 Fe(2+) ion per subunit.</text>
</comment>
<keyword evidence="6 8" id="KW-0012">Acyltransferase</keyword>
<feature type="region of interest" description="Disordered" evidence="9">
    <location>
        <begin position="35"/>
        <end position="57"/>
    </location>
</feature>
<dbReference type="GO" id="GO:0005506">
    <property type="term" value="F:iron ion binding"/>
    <property type="evidence" value="ECO:0007669"/>
    <property type="project" value="UniProtKB-UniRule"/>
</dbReference>
<comment type="catalytic activity">
    <reaction evidence="7 8">
        <text>L-threonylcarbamoyladenylate + adenosine(37) in tRNA = N(6)-L-threonylcarbamoyladenosine(37) in tRNA + AMP + H(+)</text>
        <dbReference type="Rhea" id="RHEA:37059"/>
        <dbReference type="Rhea" id="RHEA-COMP:10162"/>
        <dbReference type="Rhea" id="RHEA-COMP:10163"/>
        <dbReference type="ChEBI" id="CHEBI:15378"/>
        <dbReference type="ChEBI" id="CHEBI:73682"/>
        <dbReference type="ChEBI" id="CHEBI:74411"/>
        <dbReference type="ChEBI" id="CHEBI:74418"/>
        <dbReference type="ChEBI" id="CHEBI:456215"/>
        <dbReference type="EC" id="2.3.1.234"/>
    </reaction>
</comment>
<name>A0A4V0P1G8_9ARCH</name>
<dbReference type="SUPFAM" id="SSF53067">
    <property type="entry name" value="Actin-like ATPase domain"/>
    <property type="match status" value="1"/>
</dbReference>
<dbReference type="HAMAP" id="MF_01446">
    <property type="entry name" value="Kae1"/>
    <property type="match status" value="1"/>
</dbReference>
<feature type="binding site" evidence="8">
    <location>
        <position position="117"/>
    </location>
    <ligand>
        <name>Fe cation</name>
        <dbReference type="ChEBI" id="CHEBI:24875"/>
    </ligand>
</feature>
<proteinExistence type="inferred from homology"/>
<dbReference type="EC" id="2.3.1.234" evidence="8"/>
<dbReference type="EMBL" id="AP018732">
    <property type="protein sequence ID" value="BBE41670.1"/>
    <property type="molecule type" value="Genomic_DNA"/>
</dbReference>
<dbReference type="Pfam" id="PF00814">
    <property type="entry name" value="TsaD"/>
    <property type="match status" value="1"/>
</dbReference>
<keyword evidence="4 8" id="KW-0479">Metal-binding</keyword>
<dbReference type="PANTHER" id="PTHR11735">
    <property type="entry name" value="TRNA N6-ADENOSINE THREONYLCARBAMOYLTRANSFERASE"/>
    <property type="match status" value="1"/>
</dbReference>
<dbReference type="NCBIfam" id="TIGR00329">
    <property type="entry name" value="gcp_kae1"/>
    <property type="match status" value="1"/>
</dbReference>
<dbReference type="KEGG" id="ccai:NAS2_0277"/>
<dbReference type="InterPro" id="IPR017861">
    <property type="entry name" value="KAE1/TsaD"/>
</dbReference>
<dbReference type="GO" id="GO:0002949">
    <property type="term" value="P:tRNA threonylcarbamoyladenosine modification"/>
    <property type="evidence" value="ECO:0007669"/>
    <property type="project" value="UniProtKB-UniRule"/>
</dbReference>
<evidence type="ECO:0000256" key="9">
    <source>
        <dbReference type="SAM" id="MobiDB-lite"/>
    </source>
</evidence>
<feature type="binding site" evidence="8">
    <location>
        <position position="170"/>
    </location>
    <ligand>
        <name>substrate</name>
    </ligand>
</feature>